<organism evidence="3 4">
    <name type="scientific">Phytoactinopolyspora halophila</name>
    <dbReference type="NCBI Taxonomy" id="1981511"/>
    <lineage>
        <taxon>Bacteria</taxon>
        <taxon>Bacillati</taxon>
        <taxon>Actinomycetota</taxon>
        <taxon>Actinomycetes</taxon>
        <taxon>Jiangellales</taxon>
        <taxon>Jiangellaceae</taxon>
        <taxon>Phytoactinopolyspora</taxon>
    </lineage>
</organism>
<evidence type="ECO:0000313" key="4">
    <source>
        <dbReference type="Proteomes" id="UP000250462"/>
    </source>
</evidence>
<evidence type="ECO:0000313" key="3">
    <source>
        <dbReference type="EMBL" id="RAW16336.1"/>
    </source>
</evidence>
<comment type="caution">
    <text evidence="3">The sequence shown here is derived from an EMBL/GenBank/DDBJ whole genome shotgun (WGS) entry which is preliminary data.</text>
</comment>
<protein>
    <recommendedName>
        <fullName evidence="2">Septum formation-related domain-containing protein</fullName>
    </recommendedName>
</protein>
<dbReference type="Pfam" id="PF13845">
    <property type="entry name" value="Septum_form"/>
    <property type="match status" value="1"/>
</dbReference>
<sequence length="176" mass="19435">MTEELFVIRNTLRSRIVGVAALAAAALIMSGCSAFEDLMGDDKPDRDEETGQVTEQQEDISVFDIEEGDCIGEFAQDSVDTVDLYPCDEEHFQQVFLITEIEQDELPGDEELEELVIDECLPAFEEHVGVAYEESELDVNYLAPSQDTWADGDRDIVCTVFDPAGTVTGSLEGADR</sequence>
<dbReference type="InterPro" id="IPR026004">
    <property type="entry name" value="Septum_form"/>
</dbReference>
<accession>A0A329QWH7</accession>
<evidence type="ECO:0000259" key="2">
    <source>
        <dbReference type="Pfam" id="PF13845"/>
    </source>
</evidence>
<evidence type="ECO:0000256" key="1">
    <source>
        <dbReference type="SAM" id="MobiDB-lite"/>
    </source>
</evidence>
<dbReference type="AlphaFoldDB" id="A0A329QWH7"/>
<feature type="domain" description="Septum formation-related" evidence="2">
    <location>
        <begin position="48"/>
        <end position="158"/>
    </location>
</feature>
<reference evidence="3 4" key="1">
    <citation type="submission" date="2018-06" db="EMBL/GenBank/DDBJ databases">
        <title>Phytoactinopolyspora halophila sp. nov., a novel halophilic actinomycete isolated from a saline soil in China.</title>
        <authorList>
            <person name="Tang S.-K."/>
        </authorList>
    </citation>
    <scope>NUCLEOTIDE SEQUENCE [LARGE SCALE GENOMIC DNA]</scope>
    <source>
        <strain evidence="3 4">YIM 96934</strain>
    </source>
</reference>
<feature type="region of interest" description="Disordered" evidence="1">
    <location>
        <begin position="39"/>
        <end position="58"/>
    </location>
</feature>
<name>A0A329QWH7_9ACTN</name>
<keyword evidence="4" id="KW-1185">Reference proteome</keyword>
<dbReference type="Proteomes" id="UP000250462">
    <property type="component" value="Unassembled WGS sequence"/>
</dbReference>
<gene>
    <name evidence="3" type="ORF">DPM12_06735</name>
</gene>
<proteinExistence type="predicted"/>
<dbReference type="EMBL" id="QMIG01000004">
    <property type="protein sequence ID" value="RAW16336.1"/>
    <property type="molecule type" value="Genomic_DNA"/>
</dbReference>